<dbReference type="AlphaFoldDB" id="A0A1G9T618"/>
<dbReference type="RefSeq" id="WP_074520525.1">
    <property type="nucleotide sequence ID" value="NZ_FNHZ01000001.1"/>
</dbReference>
<dbReference type="OrthoDB" id="9951981at2"/>
<proteinExistence type="predicted"/>
<feature type="transmembrane region" description="Helical" evidence="1">
    <location>
        <begin position="82"/>
        <end position="103"/>
    </location>
</feature>
<evidence type="ECO:0000313" key="3">
    <source>
        <dbReference type="Proteomes" id="UP000187651"/>
    </source>
</evidence>
<organism evidence="2 3">
    <name type="scientific">Lachnospira pectinoschiza</name>
    <dbReference type="NCBI Taxonomy" id="28052"/>
    <lineage>
        <taxon>Bacteria</taxon>
        <taxon>Bacillati</taxon>
        <taxon>Bacillota</taxon>
        <taxon>Clostridia</taxon>
        <taxon>Lachnospirales</taxon>
        <taxon>Lachnospiraceae</taxon>
        <taxon>Lachnospira</taxon>
    </lineage>
</organism>
<accession>A0A1G9T618</accession>
<keyword evidence="1" id="KW-0472">Membrane</keyword>
<keyword evidence="1" id="KW-0812">Transmembrane</keyword>
<dbReference type="EMBL" id="FNHZ01000001">
    <property type="protein sequence ID" value="SDM43077.1"/>
    <property type="molecule type" value="Genomic_DNA"/>
</dbReference>
<keyword evidence="1" id="KW-1133">Transmembrane helix</keyword>
<dbReference type="Proteomes" id="UP000187651">
    <property type="component" value="Unassembled WGS sequence"/>
</dbReference>
<gene>
    <name evidence="2" type="ORF">SAMN05216544_0224</name>
</gene>
<feature type="transmembrane region" description="Helical" evidence="1">
    <location>
        <begin position="57"/>
        <end position="76"/>
    </location>
</feature>
<sequence length="158" mass="17843">MALLNEDYSGYSAEELEAKKRQILSLTAADVRDEFVAQANEMLEDVRIELRESLSKSIVAGFIFTICLLLSAVVIYNCYNSPFKFVIIIGLSLICVALLVIFIKTLEKLKFSKTRLNKSESEVSALKNTMLSEKDLIVFKMHCFEMIEASIIESSMKP</sequence>
<evidence type="ECO:0000256" key="1">
    <source>
        <dbReference type="SAM" id="Phobius"/>
    </source>
</evidence>
<keyword evidence="3" id="KW-1185">Reference proteome</keyword>
<protein>
    <submittedName>
        <fullName evidence="2">Uncharacterized protein</fullName>
    </submittedName>
</protein>
<name>A0A1G9T618_9FIRM</name>
<evidence type="ECO:0000313" key="2">
    <source>
        <dbReference type="EMBL" id="SDM43077.1"/>
    </source>
</evidence>
<reference evidence="3" key="1">
    <citation type="submission" date="2016-10" db="EMBL/GenBank/DDBJ databases">
        <authorList>
            <person name="Varghese N."/>
            <person name="Submissions S."/>
        </authorList>
    </citation>
    <scope>NUCLEOTIDE SEQUENCE [LARGE SCALE GENOMIC DNA]</scope>
    <source>
        <strain evidence="3">M83</strain>
    </source>
</reference>